<reference evidence="2 3" key="1">
    <citation type="submission" date="2018-04" db="EMBL/GenBank/DDBJ databases">
        <title>The genome of golden apple snail Pomacea canaliculata provides insight into stress tolerance and invasive adaptation.</title>
        <authorList>
            <person name="Liu C."/>
            <person name="Liu B."/>
            <person name="Ren Y."/>
            <person name="Zhang Y."/>
            <person name="Wang H."/>
            <person name="Li S."/>
            <person name="Jiang F."/>
            <person name="Yin L."/>
            <person name="Zhang G."/>
            <person name="Qian W."/>
            <person name="Fan W."/>
        </authorList>
    </citation>
    <scope>NUCLEOTIDE SEQUENCE [LARGE SCALE GENOMIC DNA]</scope>
    <source>
        <strain evidence="2">SZHN2017</strain>
        <tissue evidence="2">Muscle</tissue>
    </source>
</reference>
<dbReference type="Pfam" id="PF09786">
    <property type="entry name" value="CytochromB561_N"/>
    <property type="match status" value="1"/>
</dbReference>
<organism evidence="2 3">
    <name type="scientific">Pomacea canaliculata</name>
    <name type="common">Golden apple snail</name>
    <dbReference type="NCBI Taxonomy" id="400727"/>
    <lineage>
        <taxon>Eukaryota</taxon>
        <taxon>Metazoa</taxon>
        <taxon>Spiralia</taxon>
        <taxon>Lophotrochozoa</taxon>
        <taxon>Mollusca</taxon>
        <taxon>Gastropoda</taxon>
        <taxon>Caenogastropoda</taxon>
        <taxon>Architaenioglossa</taxon>
        <taxon>Ampullarioidea</taxon>
        <taxon>Ampullariidae</taxon>
        <taxon>Pomacea</taxon>
    </lineage>
</organism>
<sequence length="480" mass="54215">MKSFEQSTTPVVDATWQQRRQLMVARRALLSSALIVVFLLLIYFDINSKVVSSWSGFDYHLWFLFEHGFRTPPQQQSPVRQSPENRLIFSTPHGSFSSGEGSPHNLMRPLSFSPGFMSTSSPYTTRYRSPYFSSPSSYGTPRNHSFDGNYQSFSTSASSEPVSFYSGGNSSTRSHLAYAKRYSPSATLDNLNTSSSFWSFGASALDLTYTLRKYAYQLATPSPQTTTKATAADQTSLSGFDEVWNSYGVTEDALYTWIEKLRKWLSSTIVSRLSRKIVEINKQLQKIGCEDMQIGEIGLATVKQLALSKGSMVPSLNKVVPYLECCPNQEYLVHRILDLSTGSMSEYTWNKGGNYGKPWGEHLITDAALVMHLLCTYLDSRLPAQPRYMDGRVFTAQHFVKTPEKPDMQRKENLLIYQTSINPPHFQVVIGTETFNLPKGRNNLFQAILLFFYHIKTREGGMLGRVNLGMSGLNILWIFD</sequence>
<proteinExistence type="predicted"/>
<dbReference type="AlphaFoldDB" id="A0A2T7NTJ8"/>
<dbReference type="GO" id="GO:0016020">
    <property type="term" value="C:membrane"/>
    <property type="evidence" value="ECO:0007669"/>
    <property type="project" value="TreeGrafter"/>
</dbReference>
<evidence type="ECO:0008006" key="4">
    <source>
        <dbReference type="Google" id="ProtNLM"/>
    </source>
</evidence>
<keyword evidence="1" id="KW-1133">Transmembrane helix</keyword>
<evidence type="ECO:0000313" key="3">
    <source>
        <dbReference type="Proteomes" id="UP000245119"/>
    </source>
</evidence>
<evidence type="ECO:0000313" key="2">
    <source>
        <dbReference type="EMBL" id="PVD24484.1"/>
    </source>
</evidence>
<dbReference type="InterPro" id="IPR019176">
    <property type="entry name" value="Cytochrome_B561-rel"/>
</dbReference>
<keyword evidence="1" id="KW-0472">Membrane</keyword>
<dbReference type="Proteomes" id="UP000245119">
    <property type="component" value="Linkage Group LG9"/>
</dbReference>
<dbReference type="STRING" id="400727.A0A2T7NTJ8"/>
<evidence type="ECO:0000256" key="1">
    <source>
        <dbReference type="SAM" id="Phobius"/>
    </source>
</evidence>
<protein>
    <recommendedName>
        <fullName evidence="4">Transmembrane protein 209</fullName>
    </recommendedName>
</protein>
<name>A0A2T7NTJ8_POMCA</name>
<dbReference type="OrthoDB" id="509821at2759"/>
<comment type="caution">
    <text evidence="2">The sequence shown here is derived from an EMBL/GenBank/DDBJ whole genome shotgun (WGS) entry which is preliminary data.</text>
</comment>
<keyword evidence="1" id="KW-0812">Transmembrane</keyword>
<dbReference type="PANTHER" id="PTHR21780">
    <property type="entry name" value="TRANSMEMBRANE PROTEIN 209"/>
    <property type="match status" value="1"/>
</dbReference>
<dbReference type="EMBL" id="PZQS01000009">
    <property type="protein sequence ID" value="PVD24484.1"/>
    <property type="molecule type" value="Genomic_DNA"/>
</dbReference>
<keyword evidence="3" id="KW-1185">Reference proteome</keyword>
<feature type="transmembrane region" description="Helical" evidence="1">
    <location>
        <begin position="28"/>
        <end position="46"/>
    </location>
</feature>
<accession>A0A2T7NTJ8</accession>
<gene>
    <name evidence="2" type="ORF">C0Q70_14967</name>
</gene>
<dbReference type="PANTHER" id="PTHR21780:SF0">
    <property type="entry name" value="TRANSMEMBRANE PROTEIN 209"/>
    <property type="match status" value="1"/>
</dbReference>